<evidence type="ECO:0000259" key="3">
    <source>
        <dbReference type="SMART" id="SM00910"/>
    </source>
</evidence>
<keyword evidence="1" id="KW-0479">Metal-binding</keyword>
<gene>
    <name evidence="4" type="ORF">NX722_14715</name>
</gene>
<evidence type="ECO:0000256" key="1">
    <source>
        <dbReference type="ARBA" id="ARBA00022723"/>
    </source>
</evidence>
<proteinExistence type="predicted"/>
<accession>A0ABT3MWX1</accession>
<dbReference type="RefSeq" id="WP_262563595.1">
    <property type="nucleotide sequence ID" value="NZ_JAPFCC010000001.1"/>
</dbReference>
<dbReference type="Pfam" id="PF08797">
    <property type="entry name" value="HIRAN"/>
    <property type="match status" value="1"/>
</dbReference>
<evidence type="ECO:0000313" key="4">
    <source>
        <dbReference type="EMBL" id="MCW7553855.1"/>
    </source>
</evidence>
<dbReference type="Proteomes" id="UP001209854">
    <property type="component" value="Unassembled WGS sequence"/>
</dbReference>
<organism evidence="4 5">
    <name type="scientific">Endozoicomonas gorgoniicola</name>
    <dbReference type="NCBI Taxonomy" id="1234144"/>
    <lineage>
        <taxon>Bacteria</taxon>
        <taxon>Pseudomonadati</taxon>
        <taxon>Pseudomonadota</taxon>
        <taxon>Gammaproteobacteria</taxon>
        <taxon>Oceanospirillales</taxon>
        <taxon>Endozoicomonadaceae</taxon>
        <taxon>Endozoicomonas</taxon>
    </lineage>
</organism>
<comment type="caution">
    <text evidence="4">The sequence shown here is derived from an EMBL/GenBank/DDBJ whole genome shotgun (WGS) entry which is preliminary data.</text>
</comment>
<protein>
    <recommendedName>
        <fullName evidence="3">HIRAN domain-containing protein</fullName>
    </recommendedName>
</protein>
<sequence>MRSQLNSVFLAWQDPKERSWHTVGKLTQNNQLFEFHYTRGALTSEAFIPFSGMNDLQATYQSDSLFPLFANRVLSERRPEYKKLLSWLGLADEKQSPIVILSKTGGIKSTDNLQVFPEGVSSPEKGFDIDFFAHGLRYVTDSARSLIKSLKVGYKLFLMKGVHNEHGGLTMAVRTSDTPEIIGYCPRFLADRLSDAMDAGAELDLSVARVNADAPLYYQLMCNLKTGAIPAGTPFKNNEFLKVSDKIH</sequence>
<dbReference type="SMART" id="SM00910">
    <property type="entry name" value="HIRAN"/>
    <property type="match status" value="1"/>
</dbReference>
<evidence type="ECO:0000313" key="5">
    <source>
        <dbReference type="Proteomes" id="UP001209854"/>
    </source>
</evidence>
<dbReference type="InterPro" id="IPR014905">
    <property type="entry name" value="HIRAN"/>
</dbReference>
<keyword evidence="5" id="KW-1185">Reference proteome</keyword>
<reference evidence="4 5" key="1">
    <citation type="submission" date="2022-10" db="EMBL/GenBank/DDBJ databases">
        <title>High-quality genome sequences of two octocoral-associated bacteria, Endozoicomonas euniceicola EF212 and Endozoicomonas gorgoniicola PS125.</title>
        <authorList>
            <person name="Chiou Y.-J."/>
            <person name="Chen Y.-H."/>
        </authorList>
    </citation>
    <scope>NUCLEOTIDE SEQUENCE [LARGE SCALE GENOMIC DNA]</scope>
    <source>
        <strain evidence="4 5">PS125</strain>
    </source>
</reference>
<evidence type="ECO:0000256" key="2">
    <source>
        <dbReference type="ARBA" id="ARBA00022801"/>
    </source>
</evidence>
<dbReference type="Gene3D" id="3.30.70.2330">
    <property type="match status" value="1"/>
</dbReference>
<dbReference type="EMBL" id="JAPFCC010000001">
    <property type="protein sequence ID" value="MCW7553855.1"/>
    <property type="molecule type" value="Genomic_DNA"/>
</dbReference>
<feature type="domain" description="HIRAN" evidence="3">
    <location>
        <begin position="126"/>
        <end position="224"/>
    </location>
</feature>
<name>A0ABT3MWX1_9GAMM</name>
<keyword evidence="2" id="KW-0378">Hydrolase</keyword>